<evidence type="ECO:0000256" key="1">
    <source>
        <dbReference type="ARBA" id="ARBA00007626"/>
    </source>
</evidence>
<keyword evidence="2" id="KW-0677">Repeat</keyword>
<comment type="caution">
    <text evidence="4">The sequence shown here is derived from an EMBL/GenBank/DDBJ whole genome shotgun (WGS) entry which is preliminary data.</text>
</comment>
<evidence type="ECO:0000313" key="4">
    <source>
        <dbReference type="EMBL" id="KAK9677055.1"/>
    </source>
</evidence>
<accession>A0AAW1HKT1</accession>
<proteinExistence type="inferred from homology"/>
<feature type="repeat" description="PPR" evidence="3">
    <location>
        <begin position="191"/>
        <end position="225"/>
    </location>
</feature>
<dbReference type="Gene3D" id="1.25.40.10">
    <property type="entry name" value="Tetratricopeptide repeat domain"/>
    <property type="match status" value="5"/>
</dbReference>
<feature type="repeat" description="PPR" evidence="3">
    <location>
        <begin position="296"/>
        <end position="330"/>
    </location>
</feature>
<protein>
    <recommendedName>
        <fullName evidence="6">Pentatricopeptide repeat-containing protein</fullName>
    </recommendedName>
</protein>
<name>A0AAW1HKT1_SAPOF</name>
<evidence type="ECO:0000256" key="3">
    <source>
        <dbReference type="PROSITE-ProRule" id="PRU00708"/>
    </source>
</evidence>
<gene>
    <name evidence="4" type="ORF">RND81_11G118800</name>
</gene>
<evidence type="ECO:0000256" key="2">
    <source>
        <dbReference type="ARBA" id="ARBA00022737"/>
    </source>
</evidence>
<feature type="repeat" description="PPR" evidence="3">
    <location>
        <begin position="433"/>
        <end position="467"/>
    </location>
</feature>
<feature type="repeat" description="PPR" evidence="3">
    <location>
        <begin position="468"/>
        <end position="502"/>
    </location>
</feature>
<dbReference type="NCBIfam" id="TIGR00756">
    <property type="entry name" value="PPR"/>
    <property type="match status" value="10"/>
</dbReference>
<feature type="repeat" description="PPR" evidence="3">
    <location>
        <begin position="398"/>
        <end position="432"/>
    </location>
</feature>
<dbReference type="PANTHER" id="PTHR47447">
    <property type="entry name" value="OS03G0856100 PROTEIN"/>
    <property type="match status" value="1"/>
</dbReference>
<organism evidence="4 5">
    <name type="scientific">Saponaria officinalis</name>
    <name type="common">Common soapwort</name>
    <name type="synonym">Lychnis saponaria</name>
    <dbReference type="NCBI Taxonomy" id="3572"/>
    <lineage>
        <taxon>Eukaryota</taxon>
        <taxon>Viridiplantae</taxon>
        <taxon>Streptophyta</taxon>
        <taxon>Embryophyta</taxon>
        <taxon>Tracheophyta</taxon>
        <taxon>Spermatophyta</taxon>
        <taxon>Magnoliopsida</taxon>
        <taxon>eudicotyledons</taxon>
        <taxon>Gunneridae</taxon>
        <taxon>Pentapetalae</taxon>
        <taxon>Caryophyllales</taxon>
        <taxon>Caryophyllaceae</taxon>
        <taxon>Caryophylleae</taxon>
        <taxon>Saponaria</taxon>
    </lineage>
</organism>
<dbReference type="AlphaFoldDB" id="A0AAW1HKT1"/>
<dbReference type="PROSITE" id="PS51375">
    <property type="entry name" value="PPR"/>
    <property type="match status" value="10"/>
</dbReference>
<dbReference type="InterPro" id="IPR011990">
    <property type="entry name" value="TPR-like_helical_dom_sf"/>
</dbReference>
<feature type="repeat" description="PPR" evidence="3">
    <location>
        <begin position="503"/>
        <end position="537"/>
    </location>
</feature>
<dbReference type="PANTHER" id="PTHR47447:SF17">
    <property type="entry name" value="OS12G0638900 PROTEIN"/>
    <property type="match status" value="1"/>
</dbReference>
<dbReference type="Pfam" id="PF01535">
    <property type="entry name" value="PPR"/>
    <property type="match status" value="1"/>
</dbReference>
<feature type="repeat" description="PPR" evidence="3">
    <location>
        <begin position="573"/>
        <end position="607"/>
    </location>
</feature>
<comment type="similarity">
    <text evidence="1">Belongs to the PPR family. P subfamily.</text>
</comment>
<dbReference type="Pfam" id="PF13041">
    <property type="entry name" value="PPR_2"/>
    <property type="match status" value="5"/>
</dbReference>
<evidence type="ECO:0008006" key="6">
    <source>
        <dbReference type="Google" id="ProtNLM"/>
    </source>
</evidence>
<dbReference type="Proteomes" id="UP001443914">
    <property type="component" value="Unassembled WGS sequence"/>
</dbReference>
<feature type="repeat" description="PPR" evidence="3">
    <location>
        <begin position="538"/>
        <end position="572"/>
    </location>
</feature>
<reference evidence="4" key="1">
    <citation type="submission" date="2024-03" db="EMBL/GenBank/DDBJ databases">
        <title>WGS assembly of Saponaria officinalis var. Norfolk2.</title>
        <authorList>
            <person name="Jenkins J."/>
            <person name="Shu S."/>
            <person name="Grimwood J."/>
            <person name="Barry K."/>
            <person name="Goodstein D."/>
            <person name="Schmutz J."/>
            <person name="Leebens-Mack J."/>
            <person name="Osbourn A."/>
        </authorList>
    </citation>
    <scope>NUCLEOTIDE SEQUENCE [LARGE SCALE GENOMIC DNA]</scope>
    <source>
        <strain evidence="4">JIC</strain>
    </source>
</reference>
<dbReference type="InterPro" id="IPR002885">
    <property type="entry name" value="PPR_rpt"/>
</dbReference>
<feature type="repeat" description="PPR" evidence="3">
    <location>
        <begin position="226"/>
        <end position="260"/>
    </location>
</feature>
<keyword evidence="5" id="KW-1185">Reference proteome</keyword>
<feature type="repeat" description="PPR" evidence="3">
    <location>
        <begin position="261"/>
        <end position="295"/>
    </location>
</feature>
<dbReference type="SUPFAM" id="SSF81901">
    <property type="entry name" value="HCP-like"/>
    <property type="match status" value="1"/>
</dbReference>
<sequence>MKLTLFHNHRQLRRYATTYTAKLTSTTNFGRNLAATIPLSPPTPSDTRGYPLPRRDLICHISHLLTTSPSALQTLETLETLTLTLTTSECSLILKSLSNSPTLSLEFFRFCPSHFPGFRHDAYSYNRLLLTLSLHRHNHHYNDVIRQLVDDMCDAGVVGNVGTVNILIGALGGSGVDWCFELAKKWGVRLNSYTYRCALQAYLRAYETEKAVGVYNVIRRSGFSLDVVAYNMLLDNLAKKNKFDQAYMVLGDMKRKFCEPDEFTYTIMIRMTGKMQKPDESLALFQEMLSKGINPNLMAYNTMLEALAKNRMVEKTLFLFSKMIENNCRPNEFTYSVILFLLVSEGQLGRLDEVIDLSKKFITKAIYAFLVKTLGKLGHASETHRLFCNMWAFHDKGDRDAYMSMLESLCNAGKTVEAIDLLNKIHEKGIICDTMMFNIVLSALGRLKQISHLFGLYEKMKGNGPPPDMYTYNILISSFGRGGEVNEAVKIFEELEESDFKPDIVSYNSLINCLGKNGDIDEAHMRFQEMQEKGLSPDVVTYSTLIECFGKSDKVEMASRLFDDMVALGCCPNIVTYNILLDCFERSGKTAEAVDLYAKLKQQGLTPDSITYSILERLQSGSHRSSRVRKQNPITGWVVSPLK</sequence>
<dbReference type="EMBL" id="JBDFQZ010000011">
    <property type="protein sequence ID" value="KAK9677055.1"/>
    <property type="molecule type" value="Genomic_DNA"/>
</dbReference>
<evidence type="ECO:0000313" key="5">
    <source>
        <dbReference type="Proteomes" id="UP001443914"/>
    </source>
</evidence>